<dbReference type="GO" id="GO:0004764">
    <property type="term" value="F:shikimate 3-dehydrogenase (NADP+) activity"/>
    <property type="evidence" value="ECO:0007669"/>
    <property type="project" value="UniProtKB-EC"/>
</dbReference>
<dbReference type="EMBL" id="CP097095">
    <property type="protein sequence ID" value="UQF80490.1"/>
    <property type="molecule type" value="Genomic_DNA"/>
</dbReference>
<comment type="pathway">
    <text evidence="1">Metabolic intermediate biosynthesis; chorismate biosynthesis; chorismate from D-erythrose 4-phosphate and phosphoenolpyruvate: step 4/7.</text>
</comment>
<dbReference type="GO" id="GO:0019632">
    <property type="term" value="P:shikimate metabolic process"/>
    <property type="evidence" value="ECO:0007669"/>
    <property type="project" value="TreeGrafter"/>
</dbReference>
<gene>
    <name evidence="6" type="ORF">M3I41_04325</name>
</gene>
<name>A0A9E7DDE6_9ACTO</name>
<dbReference type="InterPro" id="IPR036291">
    <property type="entry name" value="NAD(P)-bd_dom_sf"/>
</dbReference>
<dbReference type="InterPro" id="IPR041121">
    <property type="entry name" value="SDH_C"/>
</dbReference>
<evidence type="ECO:0000313" key="6">
    <source>
        <dbReference type="EMBL" id="UQF80490.1"/>
    </source>
</evidence>
<protein>
    <submittedName>
        <fullName evidence="6">Shikimate dehydrogenase</fullName>
        <ecNumber evidence="6">1.1.1.25</ecNumber>
    </submittedName>
</protein>
<dbReference type="GO" id="GO:0050661">
    <property type="term" value="F:NADP binding"/>
    <property type="evidence" value="ECO:0007669"/>
    <property type="project" value="TreeGrafter"/>
</dbReference>
<dbReference type="InterPro" id="IPR005097">
    <property type="entry name" value="Sacchrp_dh_NADP-bd"/>
</dbReference>
<feature type="domain" description="Saccharopine dehydrogenase NADP binding" evidence="3">
    <location>
        <begin position="136"/>
        <end position="252"/>
    </location>
</feature>
<dbReference type="InterPro" id="IPR022893">
    <property type="entry name" value="Shikimate_DH_fam"/>
</dbReference>
<dbReference type="NCBIfam" id="NF001311">
    <property type="entry name" value="PRK00258.1-3"/>
    <property type="match status" value="1"/>
</dbReference>
<dbReference type="SUPFAM" id="SSF51735">
    <property type="entry name" value="NAD(P)-binding Rossmann-fold domains"/>
    <property type="match status" value="1"/>
</dbReference>
<feature type="domain" description="SDH C-terminal" evidence="5">
    <location>
        <begin position="260"/>
        <end position="290"/>
    </location>
</feature>
<dbReference type="Gene3D" id="3.40.50.10860">
    <property type="entry name" value="Leucine Dehydrogenase, chain A, domain 1"/>
    <property type="match status" value="1"/>
</dbReference>
<dbReference type="SUPFAM" id="SSF53223">
    <property type="entry name" value="Aminoacid dehydrogenase-like, N-terminal domain"/>
    <property type="match status" value="1"/>
</dbReference>
<dbReference type="Pfam" id="PF03435">
    <property type="entry name" value="Sacchrp_dh_NADP"/>
    <property type="match status" value="1"/>
</dbReference>
<evidence type="ECO:0000259" key="3">
    <source>
        <dbReference type="Pfam" id="PF03435"/>
    </source>
</evidence>
<dbReference type="GO" id="GO:0009073">
    <property type="term" value="P:aromatic amino acid family biosynthetic process"/>
    <property type="evidence" value="ECO:0007669"/>
    <property type="project" value="UniProtKB-KW"/>
</dbReference>
<dbReference type="CDD" id="cd01065">
    <property type="entry name" value="NAD_bind_Shikimate_DH"/>
    <property type="match status" value="1"/>
</dbReference>
<evidence type="ECO:0000259" key="4">
    <source>
        <dbReference type="Pfam" id="PF08501"/>
    </source>
</evidence>
<dbReference type="AlphaFoldDB" id="A0A9E7DDE6"/>
<dbReference type="PANTHER" id="PTHR21089:SF1">
    <property type="entry name" value="BIFUNCTIONAL 3-DEHYDROQUINATE DEHYDRATASE_SHIKIMATE DEHYDROGENASE, CHLOROPLASTIC"/>
    <property type="match status" value="1"/>
</dbReference>
<evidence type="ECO:0000259" key="5">
    <source>
        <dbReference type="Pfam" id="PF18317"/>
    </source>
</evidence>
<reference evidence="6" key="1">
    <citation type="submission" date="2022-05" db="EMBL/GenBank/DDBJ databases">
        <title>Using nanopore sequencing to obtain complete genomes from saliva samples.</title>
        <authorList>
            <person name="Baker J.L."/>
        </authorList>
    </citation>
    <scope>NUCLEOTIDE SEQUENCE</scope>
    <source>
        <strain evidence="6">JCVI-JB-Ag32</strain>
    </source>
</reference>
<keyword evidence="2" id="KW-0028">Amino-acid biosynthesis</keyword>
<evidence type="ECO:0000313" key="7">
    <source>
        <dbReference type="Proteomes" id="UP000830236"/>
    </source>
</evidence>
<keyword evidence="6" id="KW-0560">Oxidoreductase</keyword>
<keyword evidence="2" id="KW-0057">Aromatic amino acid biosynthesis</keyword>
<evidence type="ECO:0000256" key="1">
    <source>
        <dbReference type="ARBA" id="ARBA00004871"/>
    </source>
</evidence>
<sequence length="297" mass="31214">MTQSYRAAIIGDPVTHSLSPVLHRAAYVQLGLDNWSYEAITVTAPQLPQMLAQLREDTAGPQWAGLSVTMPHKQQMFSQLDFVDPLAQVTGAVNTVVVSQPQTGAAMLAGFNTDVAGIVGALREALEPGQKPAKAVVLGAGATACSALAALTQLEVDSICVAARNHAGPQRVLAAAHRMGIEIEPWVWNGNQEALAALLAQAEVVISTVPKGVSDPVAAALTASRAVLNPAATLLDVVYSPWPTQLAKAWQQLGGRAVSGHLMLLHQAEPQVRLMTGKTPSLEAMRAALEQALAQRV</sequence>
<dbReference type="PANTHER" id="PTHR21089">
    <property type="entry name" value="SHIKIMATE DEHYDROGENASE"/>
    <property type="match status" value="1"/>
</dbReference>
<dbReference type="Pfam" id="PF18317">
    <property type="entry name" value="SDH_C"/>
    <property type="match status" value="1"/>
</dbReference>
<accession>A0A9E7DDE6</accession>
<proteinExistence type="predicted"/>
<dbReference type="GO" id="GO:0005829">
    <property type="term" value="C:cytosol"/>
    <property type="evidence" value="ECO:0007669"/>
    <property type="project" value="TreeGrafter"/>
</dbReference>
<dbReference type="InterPro" id="IPR046346">
    <property type="entry name" value="Aminoacid_DH-like_N_sf"/>
</dbReference>
<dbReference type="KEGG" id="agh:M3I41_04325"/>
<dbReference type="Proteomes" id="UP000830236">
    <property type="component" value="Chromosome"/>
</dbReference>
<organism evidence="6 7">
    <name type="scientific">Actinomyces graevenitzii</name>
    <dbReference type="NCBI Taxonomy" id="55565"/>
    <lineage>
        <taxon>Bacteria</taxon>
        <taxon>Bacillati</taxon>
        <taxon>Actinomycetota</taxon>
        <taxon>Actinomycetes</taxon>
        <taxon>Actinomycetales</taxon>
        <taxon>Actinomycetaceae</taxon>
        <taxon>Actinomyces</taxon>
    </lineage>
</organism>
<dbReference type="EC" id="1.1.1.25" evidence="6"/>
<dbReference type="GO" id="GO:0009423">
    <property type="term" value="P:chorismate biosynthetic process"/>
    <property type="evidence" value="ECO:0007669"/>
    <property type="project" value="TreeGrafter"/>
</dbReference>
<evidence type="ECO:0000256" key="2">
    <source>
        <dbReference type="ARBA" id="ARBA00023141"/>
    </source>
</evidence>
<dbReference type="InterPro" id="IPR013708">
    <property type="entry name" value="Shikimate_DH-bd_N"/>
</dbReference>
<dbReference type="Pfam" id="PF08501">
    <property type="entry name" value="Shikimate_dh_N"/>
    <property type="match status" value="1"/>
</dbReference>
<dbReference type="Gene3D" id="3.40.50.720">
    <property type="entry name" value="NAD(P)-binding Rossmann-like Domain"/>
    <property type="match status" value="1"/>
</dbReference>
<feature type="domain" description="Shikimate dehydrogenase substrate binding N-terminal" evidence="4">
    <location>
        <begin position="9"/>
        <end position="96"/>
    </location>
</feature>